<dbReference type="Proteomes" id="UP000284109">
    <property type="component" value="Unassembled WGS sequence"/>
</dbReference>
<protein>
    <submittedName>
        <fullName evidence="5">DeoR/GlpR transcriptional regulator</fullName>
    </submittedName>
</protein>
<dbReference type="InterPro" id="IPR037171">
    <property type="entry name" value="NagB/RpiA_transferase-like"/>
</dbReference>
<proteinExistence type="predicted"/>
<dbReference type="AlphaFoldDB" id="A0A417ZI02"/>
<evidence type="ECO:0000256" key="1">
    <source>
        <dbReference type="ARBA" id="ARBA00023015"/>
    </source>
</evidence>
<dbReference type="InterPro" id="IPR036390">
    <property type="entry name" value="WH_DNA-bd_sf"/>
</dbReference>
<evidence type="ECO:0000259" key="4">
    <source>
        <dbReference type="PROSITE" id="PS51000"/>
    </source>
</evidence>
<keyword evidence="6" id="KW-1185">Reference proteome</keyword>
<keyword evidence="3" id="KW-0804">Transcription</keyword>
<dbReference type="PANTHER" id="PTHR30363">
    <property type="entry name" value="HTH-TYPE TRANSCRIPTIONAL REGULATOR SRLR-RELATED"/>
    <property type="match status" value="1"/>
</dbReference>
<dbReference type="InterPro" id="IPR036388">
    <property type="entry name" value="WH-like_DNA-bd_sf"/>
</dbReference>
<organism evidence="5 6">
    <name type="scientific">Bombilactobacillus bombi</name>
    <dbReference type="NCBI Taxonomy" id="1303590"/>
    <lineage>
        <taxon>Bacteria</taxon>
        <taxon>Bacillati</taxon>
        <taxon>Bacillota</taxon>
        <taxon>Bacilli</taxon>
        <taxon>Lactobacillales</taxon>
        <taxon>Lactobacillaceae</taxon>
        <taxon>Bombilactobacillus</taxon>
    </lineage>
</organism>
<comment type="caution">
    <text evidence="5">The sequence shown here is derived from an EMBL/GenBank/DDBJ whole genome shotgun (WGS) entry which is preliminary data.</text>
</comment>
<keyword evidence="2" id="KW-0238">DNA-binding</keyword>
<name>A0A417ZI02_9LACO</name>
<sequence length="256" mass="28779">MKEQRIKSMIRYIKSYGTVSLDELCQEFGVSKNTVRRDINEIAAMGEIKKVYGGVVSQSQEVLPYENRSISLNEQKDAIAQAAAKYIKNNDLLFIDSGTTTSNIPKYINPELKITIITNSLTIINESLDNDNFEIIVIGNRLKRKTKSFVNVDDWSYFDRMNINKAFLAATGISLDKGVTNSDILEYELKKRVVNKASQNFLLVDHSKFGKAALLTYSDISSLDTIITDDGVPDDIKKTLKQKKVTLVSATKQSFN</sequence>
<dbReference type="EMBL" id="QOCR01000002">
    <property type="protein sequence ID" value="RHW51203.1"/>
    <property type="molecule type" value="Genomic_DNA"/>
</dbReference>
<keyword evidence="1" id="KW-0805">Transcription regulation</keyword>
<dbReference type="PROSITE" id="PS51000">
    <property type="entry name" value="HTH_DEOR_2"/>
    <property type="match status" value="1"/>
</dbReference>
<dbReference type="SUPFAM" id="SSF100950">
    <property type="entry name" value="NagB/RpiA/CoA transferase-like"/>
    <property type="match status" value="1"/>
</dbReference>
<dbReference type="SMART" id="SM01134">
    <property type="entry name" value="DeoRC"/>
    <property type="match status" value="1"/>
</dbReference>
<dbReference type="RefSeq" id="WP_118900655.1">
    <property type="nucleotide sequence ID" value="NZ_JBHLWZ010000022.1"/>
</dbReference>
<dbReference type="InterPro" id="IPR014036">
    <property type="entry name" value="DeoR-like_C"/>
</dbReference>
<dbReference type="InterPro" id="IPR001034">
    <property type="entry name" value="DeoR_HTH"/>
</dbReference>
<evidence type="ECO:0000256" key="2">
    <source>
        <dbReference type="ARBA" id="ARBA00023125"/>
    </source>
</evidence>
<dbReference type="GO" id="GO:0003677">
    <property type="term" value="F:DNA binding"/>
    <property type="evidence" value="ECO:0007669"/>
    <property type="project" value="UniProtKB-KW"/>
</dbReference>
<dbReference type="PROSITE" id="PS00894">
    <property type="entry name" value="HTH_DEOR_1"/>
    <property type="match status" value="1"/>
</dbReference>
<dbReference type="GO" id="GO:0003700">
    <property type="term" value="F:DNA-binding transcription factor activity"/>
    <property type="evidence" value="ECO:0007669"/>
    <property type="project" value="InterPro"/>
</dbReference>
<dbReference type="Pfam" id="PF00455">
    <property type="entry name" value="DeoRC"/>
    <property type="match status" value="1"/>
</dbReference>
<evidence type="ECO:0000313" key="5">
    <source>
        <dbReference type="EMBL" id="RHW51203.1"/>
    </source>
</evidence>
<evidence type="ECO:0000313" key="6">
    <source>
        <dbReference type="Proteomes" id="UP000284109"/>
    </source>
</evidence>
<dbReference type="Gene3D" id="1.10.10.10">
    <property type="entry name" value="Winged helix-like DNA-binding domain superfamily/Winged helix DNA-binding domain"/>
    <property type="match status" value="1"/>
</dbReference>
<dbReference type="PRINTS" id="PR00037">
    <property type="entry name" value="HTHLACR"/>
</dbReference>
<dbReference type="Gene3D" id="3.40.50.1360">
    <property type="match status" value="1"/>
</dbReference>
<dbReference type="OrthoDB" id="9797223at2"/>
<accession>A0A417ZI02</accession>
<dbReference type="SMART" id="SM00420">
    <property type="entry name" value="HTH_DEOR"/>
    <property type="match status" value="1"/>
</dbReference>
<dbReference type="InterPro" id="IPR018356">
    <property type="entry name" value="Tscrpt_reg_HTH_DeoR_CS"/>
</dbReference>
<evidence type="ECO:0000256" key="3">
    <source>
        <dbReference type="ARBA" id="ARBA00023163"/>
    </source>
</evidence>
<dbReference type="Pfam" id="PF08220">
    <property type="entry name" value="HTH_DeoR"/>
    <property type="match status" value="1"/>
</dbReference>
<gene>
    <name evidence="5" type="ORF">DS831_04045</name>
</gene>
<feature type="domain" description="HTH deoR-type" evidence="4">
    <location>
        <begin position="2"/>
        <end position="57"/>
    </location>
</feature>
<reference evidence="5 6" key="1">
    <citation type="submission" date="2018-07" db="EMBL/GenBank/DDBJ databases">
        <title>Genome sequences of six Lactobacillus spp. isolated from bumble bee guts.</title>
        <authorList>
            <person name="Motta E.V.S."/>
            <person name="Moran N.A."/>
        </authorList>
    </citation>
    <scope>NUCLEOTIDE SEQUENCE [LARGE SCALE GENOMIC DNA]</scope>
    <source>
        <strain evidence="5 6">BI-1.1</strain>
    </source>
</reference>
<dbReference type="PANTHER" id="PTHR30363:SF60">
    <property type="entry name" value="HTH-TYPE TRANSCRIPTIONAL REGULATOR IOLR"/>
    <property type="match status" value="1"/>
</dbReference>
<dbReference type="InterPro" id="IPR050313">
    <property type="entry name" value="Carb_Metab_HTH_regulators"/>
</dbReference>
<dbReference type="SUPFAM" id="SSF46785">
    <property type="entry name" value="Winged helix' DNA-binding domain"/>
    <property type="match status" value="1"/>
</dbReference>